<protein>
    <submittedName>
        <fullName evidence="2">Uncharacterized protein</fullName>
    </submittedName>
</protein>
<proteinExistence type="predicted"/>
<feature type="region of interest" description="Disordered" evidence="1">
    <location>
        <begin position="622"/>
        <end position="650"/>
    </location>
</feature>
<keyword evidence="3" id="KW-1185">Reference proteome</keyword>
<evidence type="ECO:0000313" key="3">
    <source>
        <dbReference type="Proteomes" id="UP001215280"/>
    </source>
</evidence>
<comment type="caution">
    <text evidence="2">The sequence shown here is derived from an EMBL/GenBank/DDBJ whole genome shotgun (WGS) entry which is preliminary data.</text>
</comment>
<name>A0AAD7IFP3_9AGAR</name>
<reference evidence="2" key="1">
    <citation type="submission" date="2023-03" db="EMBL/GenBank/DDBJ databases">
        <title>Massive genome expansion in bonnet fungi (Mycena s.s.) driven by repeated elements and novel gene families across ecological guilds.</title>
        <authorList>
            <consortium name="Lawrence Berkeley National Laboratory"/>
            <person name="Harder C.B."/>
            <person name="Miyauchi S."/>
            <person name="Viragh M."/>
            <person name="Kuo A."/>
            <person name="Thoen E."/>
            <person name="Andreopoulos B."/>
            <person name="Lu D."/>
            <person name="Skrede I."/>
            <person name="Drula E."/>
            <person name="Henrissat B."/>
            <person name="Morin E."/>
            <person name="Kohler A."/>
            <person name="Barry K."/>
            <person name="LaButti K."/>
            <person name="Morin E."/>
            <person name="Salamov A."/>
            <person name="Lipzen A."/>
            <person name="Mereny Z."/>
            <person name="Hegedus B."/>
            <person name="Baldrian P."/>
            <person name="Stursova M."/>
            <person name="Weitz H."/>
            <person name="Taylor A."/>
            <person name="Grigoriev I.V."/>
            <person name="Nagy L.G."/>
            <person name="Martin F."/>
            <person name="Kauserud H."/>
        </authorList>
    </citation>
    <scope>NUCLEOTIDE SEQUENCE</scope>
    <source>
        <strain evidence="2">CBHHK188m</strain>
    </source>
</reference>
<dbReference type="Proteomes" id="UP001215280">
    <property type="component" value="Unassembled WGS sequence"/>
</dbReference>
<evidence type="ECO:0000256" key="1">
    <source>
        <dbReference type="SAM" id="MobiDB-lite"/>
    </source>
</evidence>
<accession>A0AAD7IFP3</accession>
<dbReference type="AlphaFoldDB" id="A0AAD7IFP3"/>
<evidence type="ECO:0000313" key="2">
    <source>
        <dbReference type="EMBL" id="KAJ7742011.1"/>
    </source>
</evidence>
<sequence length="757" mass="85463">MTSALNVPRASAVNIPRSQILKLPLRSDKEGGVYMYETDNNCKIGMAKDPPLREVQWKRQCRPQKQRWCRAPPTPTLQEFWRVAWAVDEVPVLSGSALKVAEALLRQLGWPIIFFKKIGEDYVFPSNDRVSDAPRAAGHEDKCFFLTAPDLLWSRPRFWHATCRTCRNARDYALHCAFTTRGGGAELSLWQKFQVTSPHYHISDARCCRYLVPRFHCEDVHHLAAFHRHFMAMTRKETGKARFAMLQQIQDQRHTDSLLKATVVDPQKGESPLVHAAATLARACTMESGIRVWSTSLGPHEKKKDRMAEYRDSPETLAMADVMLAEYYSGRCNHLEDYRPVTGESESSEEEYDPNSTLPYVPQLKISKRQVNTFLLIQGTIACLEAEEKAAATAARLVERARMKAAMSPVFVQIVDVGAVRKSTQEVGPAVMSKWATISILQSTERAQWNMTLAEAKEHLAAVWLALKPKCHLYLPYAIGHTDGESVEQGWGQGGGTVGIRGNQRWKREEGYVKHTMIKIFVPNLFPIFSPLLPERLATPCSDPPDEMAEHAEEYRRCRIEESLLMQERVRRVNCTITWYTEALQNPALPPEMRGVFNHMIVQLHTARDGYINGSTHVDKTPAMDTNTSKTNSPIVPSRPVSPVPEEGTVRDEASLEFKRGRCYFVPGETNLMGHFAEIIKLGTQGPISQQARDWLKTQAVGMVLEVESEPGALVTPEQTQARVEYLTKLRREALAKQATRKAKRAADNFTMGRIGN</sequence>
<feature type="compositionally biased region" description="Low complexity" evidence="1">
    <location>
        <begin position="633"/>
        <end position="645"/>
    </location>
</feature>
<dbReference type="EMBL" id="JARJLG010000120">
    <property type="protein sequence ID" value="KAJ7742011.1"/>
    <property type="molecule type" value="Genomic_DNA"/>
</dbReference>
<gene>
    <name evidence="2" type="ORF">DFH07DRAFT_777926</name>
</gene>
<organism evidence="2 3">
    <name type="scientific">Mycena maculata</name>
    <dbReference type="NCBI Taxonomy" id="230809"/>
    <lineage>
        <taxon>Eukaryota</taxon>
        <taxon>Fungi</taxon>
        <taxon>Dikarya</taxon>
        <taxon>Basidiomycota</taxon>
        <taxon>Agaricomycotina</taxon>
        <taxon>Agaricomycetes</taxon>
        <taxon>Agaricomycetidae</taxon>
        <taxon>Agaricales</taxon>
        <taxon>Marasmiineae</taxon>
        <taxon>Mycenaceae</taxon>
        <taxon>Mycena</taxon>
    </lineage>
</organism>